<sequence length="199" mass="21417">MNTRLSSEQEKKLRLSVQAAIGGYDGPIGATPIEGLDLESSRHKRKRQSRGVKSKHCEVIVLDDTDEDNLHKKPKIQRTASCAVGPAIFAPARPPAPAPAPHATLPPPPPAQHSRQYSIDLSLTLSIPSGNRSPRVELGKVITRRVLETPPALELQQVLSDMRETLSRPGGLFAMRHSPMSGPSRERGAGHGAGAARFA</sequence>
<feature type="region of interest" description="Disordered" evidence="1">
    <location>
        <begin position="89"/>
        <end position="115"/>
    </location>
</feature>
<feature type="region of interest" description="Disordered" evidence="1">
    <location>
        <begin position="176"/>
        <end position="199"/>
    </location>
</feature>
<evidence type="ECO:0000256" key="1">
    <source>
        <dbReference type="SAM" id="MobiDB-lite"/>
    </source>
</evidence>
<feature type="region of interest" description="Disordered" evidence="1">
    <location>
        <begin position="24"/>
        <end position="54"/>
    </location>
</feature>
<dbReference type="EMBL" id="BQKY01000005">
    <property type="protein sequence ID" value="GJN89941.1"/>
    <property type="molecule type" value="Genomic_DNA"/>
</dbReference>
<name>A0AAV5GBH9_9BASI</name>
<accession>A0AAV5GBH9</accession>
<reference evidence="2 3" key="1">
    <citation type="submission" date="2021-12" db="EMBL/GenBank/DDBJ databases">
        <title>High titer production of polyol ester of fatty acids by Rhodotorula paludigena BS15 towards product separation-free biomass refinery.</title>
        <authorList>
            <person name="Mano J."/>
            <person name="Ono H."/>
            <person name="Tanaka T."/>
            <person name="Naito K."/>
            <person name="Sushida H."/>
            <person name="Ike M."/>
            <person name="Tokuyasu K."/>
            <person name="Kitaoka M."/>
        </authorList>
    </citation>
    <scope>NUCLEOTIDE SEQUENCE [LARGE SCALE GENOMIC DNA]</scope>
    <source>
        <strain evidence="2 3">BS15</strain>
    </source>
</reference>
<comment type="caution">
    <text evidence="2">The sequence shown here is derived from an EMBL/GenBank/DDBJ whole genome shotgun (WGS) entry which is preliminary data.</text>
</comment>
<dbReference type="AlphaFoldDB" id="A0AAV5GBH9"/>
<evidence type="ECO:0000313" key="2">
    <source>
        <dbReference type="EMBL" id="GJN89941.1"/>
    </source>
</evidence>
<keyword evidence="3" id="KW-1185">Reference proteome</keyword>
<feature type="compositionally biased region" description="Basic residues" evidence="1">
    <location>
        <begin position="42"/>
        <end position="54"/>
    </location>
</feature>
<proteinExistence type="predicted"/>
<dbReference type="Proteomes" id="UP001342314">
    <property type="component" value="Unassembled WGS sequence"/>
</dbReference>
<gene>
    <name evidence="2" type="ORF">Rhopal_002930-T1</name>
</gene>
<feature type="compositionally biased region" description="Pro residues" evidence="1">
    <location>
        <begin position="92"/>
        <end position="111"/>
    </location>
</feature>
<evidence type="ECO:0000313" key="3">
    <source>
        <dbReference type="Proteomes" id="UP001342314"/>
    </source>
</evidence>
<organism evidence="2 3">
    <name type="scientific">Rhodotorula paludigena</name>
    <dbReference type="NCBI Taxonomy" id="86838"/>
    <lineage>
        <taxon>Eukaryota</taxon>
        <taxon>Fungi</taxon>
        <taxon>Dikarya</taxon>
        <taxon>Basidiomycota</taxon>
        <taxon>Pucciniomycotina</taxon>
        <taxon>Microbotryomycetes</taxon>
        <taxon>Sporidiobolales</taxon>
        <taxon>Sporidiobolaceae</taxon>
        <taxon>Rhodotorula</taxon>
    </lineage>
</organism>
<protein>
    <submittedName>
        <fullName evidence="2">Uncharacterized protein</fullName>
    </submittedName>
</protein>